<proteinExistence type="predicted"/>
<evidence type="ECO:0000256" key="1">
    <source>
        <dbReference type="PIRSR" id="PIRSR607822-1"/>
    </source>
</evidence>
<dbReference type="Proteomes" id="UP000680158">
    <property type="component" value="Unassembled WGS sequence"/>
</dbReference>
<evidence type="ECO:0008006" key="4">
    <source>
        <dbReference type="Google" id="ProtNLM"/>
    </source>
</evidence>
<protein>
    <recommendedName>
        <fullName evidence="4">Lanthionine synthetase C-like protein</fullName>
    </recommendedName>
</protein>
<keyword evidence="1" id="KW-0862">Zinc</keyword>
<dbReference type="AlphaFoldDB" id="A0A941DEA0"/>
<dbReference type="PRINTS" id="PR01950">
    <property type="entry name" value="LANCSUPER"/>
</dbReference>
<accession>A0A941DEA0</accession>
<dbReference type="Pfam" id="PF05147">
    <property type="entry name" value="LANC_like"/>
    <property type="match status" value="1"/>
</dbReference>
<dbReference type="EMBL" id="JAGSPM010000003">
    <property type="protein sequence ID" value="MBR7746401.1"/>
    <property type="molecule type" value="Genomic_DNA"/>
</dbReference>
<organism evidence="2 3">
    <name type="scientific">Undibacterium baiyunense</name>
    <dbReference type="NCBI Taxonomy" id="2828731"/>
    <lineage>
        <taxon>Bacteria</taxon>
        <taxon>Pseudomonadati</taxon>
        <taxon>Pseudomonadota</taxon>
        <taxon>Betaproteobacteria</taxon>
        <taxon>Burkholderiales</taxon>
        <taxon>Oxalobacteraceae</taxon>
        <taxon>Undibacterium</taxon>
    </lineage>
</organism>
<feature type="binding site" evidence="1">
    <location>
        <position position="290"/>
    </location>
    <ligand>
        <name>Zn(2+)</name>
        <dbReference type="ChEBI" id="CHEBI:29105"/>
    </ligand>
</feature>
<feature type="binding site" evidence="1">
    <location>
        <position position="351"/>
    </location>
    <ligand>
        <name>Zn(2+)</name>
        <dbReference type="ChEBI" id="CHEBI:29105"/>
    </ligand>
</feature>
<reference evidence="2 3" key="1">
    <citation type="submission" date="2021-04" db="EMBL/GenBank/DDBJ databases">
        <title>novel species isolated from subtropical streams in China.</title>
        <authorList>
            <person name="Lu H."/>
        </authorList>
    </citation>
    <scope>NUCLEOTIDE SEQUENCE [LARGE SCALE GENOMIC DNA]</scope>
    <source>
        <strain evidence="2 3">BYS107W</strain>
    </source>
</reference>
<comment type="caution">
    <text evidence="2">The sequence shown here is derived from an EMBL/GenBank/DDBJ whole genome shotgun (WGS) entry which is preliminary data.</text>
</comment>
<dbReference type="GO" id="GO:0031179">
    <property type="term" value="P:peptide modification"/>
    <property type="evidence" value="ECO:0007669"/>
    <property type="project" value="InterPro"/>
</dbReference>
<dbReference type="GO" id="GO:0005975">
    <property type="term" value="P:carbohydrate metabolic process"/>
    <property type="evidence" value="ECO:0007669"/>
    <property type="project" value="InterPro"/>
</dbReference>
<keyword evidence="1" id="KW-0479">Metal-binding</keyword>
<dbReference type="InterPro" id="IPR007822">
    <property type="entry name" value="LANC-like"/>
</dbReference>
<feature type="binding site" evidence="1">
    <location>
        <position position="350"/>
    </location>
    <ligand>
        <name>Zn(2+)</name>
        <dbReference type="ChEBI" id="CHEBI:29105"/>
    </ligand>
</feature>
<name>A0A941DEA0_9BURK</name>
<dbReference type="PANTHER" id="PTHR12736:SF7">
    <property type="entry name" value="LANC-LIKE PROTEIN 3"/>
    <property type="match status" value="1"/>
</dbReference>
<sequence>MVEITQSSPTNNPLYLEIANRLGNLLCRDAVWDQARCNWLGWAQEMHGQRLNPVYKAFGADVYAGTSGIALFLAELYQFTHDRQQLRTIEAAVNQACSIYARIPTNAKHGFYAGISGIGFALIRIGELLQRDALIERGFSLLLDLRKVPLDLKNIDVISGSAGAIPALLYLAKKYQREELTEFAQLHGRHLLQLAEHGEHGCSWSTIGTEVQSNLTGHSHGTAGIATALLELYSVTKDKEYLNTVRAAWQYERHWFDQDQSNWADLRRFAQAGNVAGSDQKKSTCSMAWCHGAPGIGLSRLRNRQLLMQMSDVDTSDLVAIEQDLEAALQSSATALMQAWLPGKLNYSLCHGAAGNADLMIMAAQELNRPTLMTVAEKVAQDGHHFYIKQGLPWPCGNAGVGESPGLMLGTAGIGHFYLRMYDVKSVRSILLIGAD</sequence>
<gene>
    <name evidence="2" type="ORF">KDM92_07400</name>
</gene>
<dbReference type="RefSeq" id="WP_212683738.1">
    <property type="nucleotide sequence ID" value="NZ_JAGSPM010000003.1"/>
</dbReference>
<dbReference type="PRINTS" id="PR01955">
    <property type="entry name" value="LANCFRANKIA"/>
</dbReference>
<dbReference type="SUPFAM" id="SSF158745">
    <property type="entry name" value="LanC-like"/>
    <property type="match status" value="1"/>
</dbReference>
<evidence type="ECO:0000313" key="3">
    <source>
        <dbReference type="Proteomes" id="UP000680158"/>
    </source>
</evidence>
<keyword evidence="3" id="KW-1185">Reference proteome</keyword>
<dbReference type="Gene3D" id="1.50.10.10">
    <property type="match status" value="1"/>
</dbReference>
<dbReference type="GO" id="GO:0005886">
    <property type="term" value="C:plasma membrane"/>
    <property type="evidence" value="ECO:0007669"/>
    <property type="project" value="TreeGrafter"/>
</dbReference>
<dbReference type="InterPro" id="IPR012341">
    <property type="entry name" value="6hp_glycosidase-like_sf"/>
</dbReference>
<evidence type="ECO:0000313" key="2">
    <source>
        <dbReference type="EMBL" id="MBR7746401.1"/>
    </source>
</evidence>
<dbReference type="PANTHER" id="PTHR12736">
    <property type="entry name" value="LANC-LIKE PROTEIN"/>
    <property type="match status" value="1"/>
</dbReference>
<dbReference type="SMART" id="SM01260">
    <property type="entry name" value="LANC_like"/>
    <property type="match status" value="1"/>
</dbReference>
<dbReference type="GO" id="GO:0046872">
    <property type="term" value="F:metal ion binding"/>
    <property type="evidence" value="ECO:0007669"/>
    <property type="project" value="UniProtKB-KW"/>
</dbReference>